<keyword evidence="5 12" id="KW-0175">Coiled coil</keyword>
<evidence type="ECO:0000256" key="7">
    <source>
        <dbReference type="ARBA" id="ARBA00023163"/>
    </source>
</evidence>
<dbReference type="EnsemblMetazoa" id="SMAR009410-RA">
    <property type="protein sequence ID" value="SMAR009410-PA"/>
    <property type="gene ID" value="SMAR009410"/>
</dbReference>
<dbReference type="Pfam" id="PF07544">
    <property type="entry name" value="Med9"/>
    <property type="match status" value="1"/>
</dbReference>
<accession>T1J6Y1</accession>
<keyword evidence="4 11" id="KW-0805">Transcription regulation</keyword>
<evidence type="ECO:0000256" key="8">
    <source>
        <dbReference type="ARBA" id="ARBA00023242"/>
    </source>
</evidence>
<feature type="coiled-coil region" evidence="12">
    <location>
        <begin position="27"/>
        <end position="64"/>
    </location>
</feature>
<evidence type="ECO:0000256" key="6">
    <source>
        <dbReference type="ARBA" id="ARBA00023159"/>
    </source>
</evidence>
<reference evidence="13" key="2">
    <citation type="submission" date="2015-02" db="UniProtKB">
        <authorList>
            <consortium name="EnsemblMetazoa"/>
        </authorList>
    </citation>
    <scope>IDENTIFICATION</scope>
</reference>
<dbReference type="InterPro" id="IPR039242">
    <property type="entry name" value="MED9_metazoa"/>
</dbReference>
<gene>
    <name evidence="11" type="primary">MED9</name>
</gene>
<comment type="subcellular location">
    <subcellularLocation>
        <location evidence="1 11">Nucleus</location>
    </subcellularLocation>
</comment>
<dbReference type="SUPFAM" id="SSF140718">
    <property type="entry name" value="Mediator hinge subcomplex-like"/>
    <property type="match status" value="1"/>
</dbReference>
<comment type="similarity">
    <text evidence="2 11">Belongs to the Mediator complex subunit 9 family.</text>
</comment>
<dbReference type="GO" id="GO:0003712">
    <property type="term" value="F:transcription coregulator activity"/>
    <property type="evidence" value="ECO:0007669"/>
    <property type="project" value="InterPro"/>
</dbReference>
<dbReference type="eggNOG" id="ENOG502S47C">
    <property type="taxonomic scope" value="Eukaryota"/>
</dbReference>
<reference evidence="14" key="1">
    <citation type="submission" date="2011-05" db="EMBL/GenBank/DDBJ databases">
        <authorList>
            <person name="Richards S.R."/>
            <person name="Qu J."/>
            <person name="Jiang H."/>
            <person name="Jhangiani S.N."/>
            <person name="Agravi P."/>
            <person name="Goodspeed R."/>
            <person name="Gross S."/>
            <person name="Mandapat C."/>
            <person name="Jackson L."/>
            <person name="Mathew T."/>
            <person name="Pu L."/>
            <person name="Thornton R."/>
            <person name="Saada N."/>
            <person name="Wilczek-Boney K.B."/>
            <person name="Lee S."/>
            <person name="Kovar C."/>
            <person name="Wu Y."/>
            <person name="Scherer S.E."/>
            <person name="Worley K.C."/>
            <person name="Muzny D.M."/>
            <person name="Gibbs R."/>
        </authorList>
    </citation>
    <scope>NUCLEOTIDE SEQUENCE</scope>
    <source>
        <strain evidence="14">Brora</strain>
    </source>
</reference>
<dbReference type="GO" id="GO:0006357">
    <property type="term" value="P:regulation of transcription by RNA polymerase II"/>
    <property type="evidence" value="ECO:0007669"/>
    <property type="project" value="InterPro"/>
</dbReference>
<dbReference type="GO" id="GO:0016592">
    <property type="term" value="C:mediator complex"/>
    <property type="evidence" value="ECO:0007669"/>
    <property type="project" value="InterPro"/>
</dbReference>
<dbReference type="EMBL" id="JH431897">
    <property type="status" value="NOT_ANNOTATED_CDS"/>
    <property type="molecule type" value="Genomic_DNA"/>
</dbReference>
<comment type="function">
    <text evidence="9 11">Component of the Mediator complex, a coactivator involved in the regulated transcription of nearly all RNA polymerase II-dependent genes. Mediator functions as a bridge to convey information from gene-specific regulatory proteins to the basal RNA polymerase II transcription machinery. Mediator is recruited to promoters by direct interactions with regulatory proteins and serves as a scaffold for the assembly of a functional preinitiation complex with RNA polymerase II and the general transcription factors.</text>
</comment>
<keyword evidence="14" id="KW-1185">Reference proteome</keyword>
<dbReference type="HOGENOM" id="CLU_148111_1_0_1"/>
<dbReference type="InterPro" id="IPR037212">
    <property type="entry name" value="Med7/Med21-like"/>
</dbReference>
<dbReference type="PhylomeDB" id="T1J6Y1"/>
<dbReference type="PANTHER" id="PTHR20844">
    <property type="entry name" value="MEDIATOR OF RNA POLYMERASE II TRANSCRIPTION, SUBUNIT 9"/>
    <property type="match status" value="1"/>
</dbReference>
<dbReference type="OMA" id="LKYRNMC"/>
<proteinExistence type="inferred from homology"/>
<evidence type="ECO:0000256" key="11">
    <source>
        <dbReference type="RuleBase" id="RU364145"/>
    </source>
</evidence>
<keyword evidence="7 11" id="KW-0804">Transcription</keyword>
<evidence type="ECO:0000256" key="4">
    <source>
        <dbReference type="ARBA" id="ARBA00023015"/>
    </source>
</evidence>
<keyword evidence="6 11" id="KW-0010">Activator</keyword>
<protein>
    <recommendedName>
        <fullName evidence="3 11">Mediator of RNA polymerase II transcription subunit 9</fullName>
    </recommendedName>
    <alternativeName>
        <fullName evidence="10 11">Mediator complex subunit 9</fullName>
    </alternativeName>
</protein>
<evidence type="ECO:0000313" key="13">
    <source>
        <dbReference type="EnsemblMetazoa" id="SMAR009410-PA"/>
    </source>
</evidence>
<evidence type="ECO:0000256" key="1">
    <source>
        <dbReference type="ARBA" id="ARBA00004123"/>
    </source>
</evidence>
<name>T1J6Y1_STRMM</name>
<evidence type="ECO:0000313" key="14">
    <source>
        <dbReference type="Proteomes" id="UP000014500"/>
    </source>
</evidence>
<organism evidence="13 14">
    <name type="scientific">Strigamia maritima</name>
    <name type="common">European centipede</name>
    <name type="synonym">Geophilus maritimus</name>
    <dbReference type="NCBI Taxonomy" id="126957"/>
    <lineage>
        <taxon>Eukaryota</taxon>
        <taxon>Metazoa</taxon>
        <taxon>Ecdysozoa</taxon>
        <taxon>Arthropoda</taxon>
        <taxon>Myriapoda</taxon>
        <taxon>Chilopoda</taxon>
        <taxon>Pleurostigmophora</taxon>
        <taxon>Geophilomorpha</taxon>
        <taxon>Linotaeniidae</taxon>
        <taxon>Strigamia</taxon>
    </lineage>
</organism>
<evidence type="ECO:0000256" key="12">
    <source>
        <dbReference type="SAM" id="Coils"/>
    </source>
</evidence>
<dbReference type="InterPro" id="IPR011425">
    <property type="entry name" value="Med9"/>
</dbReference>
<keyword evidence="8 11" id="KW-0539">Nucleus</keyword>
<evidence type="ECO:0000256" key="9">
    <source>
        <dbReference type="ARBA" id="ARBA00025687"/>
    </source>
</evidence>
<dbReference type="STRING" id="126957.T1J6Y1"/>
<dbReference type="Proteomes" id="UP000014500">
    <property type="component" value="Unassembled WGS sequence"/>
</dbReference>
<evidence type="ECO:0000256" key="10">
    <source>
        <dbReference type="ARBA" id="ARBA00031260"/>
    </source>
</evidence>
<evidence type="ECO:0000256" key="3">
    <source>
        <dbReference type="ARBA" id="ARBA00020636"/>
    </source>
</evidence>
<dbReference type="AlphaFoldDB" id="T1J6Y1"/>
<evidence type="ECO:0000256" key="5">
    <source>
        <dbReference type="ARBA" id="ARBA00023054"/>
    </source>
</evidence>
<dbReference type="PANTHER" id="PTHR20844:SF0">
    <property type="entry name" value="MEDIATOR OF RNA POLYMERASE II TRANSCRIPTION SUBUNIT 9"/>
    <property type="match status" value="1"/>
</dbReference>
<evidence type="ECO:0000256" key="2">
    <source>
        <dbReference type="ARBA" id="ARBA00008089"/>
    </source>
</evidence>
<comment type="subunit">
    <text evidence="11">Component of the Mediator complex.</text>
</comment>
<sequence length="110" mass="13013">MAMAAQVKIEPSEETDVEFLPLIYEIIRSIEKENHDAAQKAKDLSNTTLKMNELKNKLQQCRESIQRLPGIDYSKEDQVKRFEALRKQLIMKRELLIKYRNFCHFDVSKI</sequence>